<comment type="caution">
    <text evidence="2">The sequence shown here is derived from an EMBL/GenBank/DDBJ whole genome shotgun (WGS) entry which is preliminary data.</text>
</comment>
<feature type="chain" id="PRO_5047362821" evidence="1">
    <location>
        <begin position="21"/>
        <end position="215"/>
    </location>
</feature>
<evidence type="ECO:0000313" key="2">
    <source>
        <dbReference type="EMBL" id="GGR80799.1"/>
    </source>
</evidence>
<proteinExistence type="predicted"/>
<organism evidence="2 3">
    <name type="scientific">Deinococcus sedimenti</name>
    <dbReference type="NCBI Taxonomy" id="1867090"/>
    <lineage>
        <taxon>Bacteria</taxon>
        <taxon>Thermotogati</taxon>
        <taxon>Deinococcota</taxon>
        <taxon>Deinococci</taxon>
        <taxon>Deinococcales</taxon>
        <taxon>Deinococcaceae</taxon>
        <taxon>Deinococcus</taxon>
    </lineage>
</organism>
<dbReference type="EMBL" id="BMQN01000001">
    <property type="protein sequence ID" value="GGR80799.1"/>
    <property type="molecule type" value="Genomic_DNA"/>
</dbReference>
<feature type="signal peptide" evidence="1">
    <location>
        <begin position="1"/>
        <end position="20"/>
    </location>
</feature>
<name>A0ABQ2S2W4_9DEIO</name>
<evidence type="ECO:0000256" key="1">
    <source>
        <dbReference type="SAM" id="SignalP"/>
    </source>
</evidence>
<reference evidence="3" key="1">
    <citation type="journal article" date="2019" name="Int. J. Syst. Evol. Microbiol.">
        <title>The Global Catalogue of Microorganisms (GCM) 10K type strain sequencing project: providing services to taxonomists for standard genome sequencing and annotation.</title>
        <authorList>
            <consortium name="The Broad Institute Genomics Platform"/>
            <consortium name="The Broad Institute Genome Sequencing Center for Infectious Disease"/>
            <person name="Wu L."/>
            <person name="Ma J."/>
        </authorList>
    </citation>
    <scope>NUCLEOTIDE SEQUENCE [LARGE SCALE GENOMIC DNA]</scope>
    <source>
        <strain evidence="3">JCM 31405</strain>
    </source>
</reference>
<sequence>MSRALPATLLILATGTGAQAGPLSPVRAVQLFLASFQPPATEGSLLATARRERLDWTATQNLFHLQVTDESNHFLDWRGSQEDGGRVFTTLRAATYVQGKRALLVLNREWCRAGACQQRSTFGWTDGQVLRAVPEAEVIQLIRDADFLVGPPPACLRGVTLGVQYVPSRQGTSLTVLPVVPDAARRACESTGVHLTSALRALRLNWVAAAGKFRW</sequence>
<accession>A0ABQ2S2W4</accession>
<gene>
    <name evidence="2" type="ORF">GCM10008960_04580</name>
</gene>
<evidence type="ECO:0000313" key="3">
    <source>
        <dbReference type="Proteomes" id="UP000644548"/>
    </source>
</evidence>
<keyword evidence="1" id="KW-0732">Signal</keyword>
<keyword evidence="3" id="KW-1185">Reference proteome</keyword>
<dbReference type="Proteomes" id="UP000644548">
    <property type="component" value="Unassembled WGS sequence"/>
</dbReference>
<protein>
    <submittedName>
        <fullName evidence="2">Uncharacterized protein</fullName>
    </submittedName>
</protein>